<name>A0A8S1HM64_9PELO</name>
<feature type="region of interest" description="Disordered" evidence="11">
    <location>
        <begin position="615"/>
        <end position="681"/>
    </location>
</feature>
<evidence type="ECO:0000313" key="15">
    <source>
        <dbReference type="EMBL" id="CAD6196321.1"/>
    </source>
</evidence>
<evidence type="ECO:0000256" key="10">
    <source>
        <dbReference type="SAM" id="Coils"/>
    </source>
</evidence>
<dbReference type="AlphaFoldDB" id="A0A8S1HM64"/>
<dbReference type="GO" id="GO:0003723">
    <property type="term" value="F:RNA binding"/>
    <property type="evidence" value="ECO:0007669"/>
    <property type="project" value="UniProtKB-UniRule"/>
</dbReference>
<feature type="compositionally biased region" description="Polar residues" evidence="11">
    <location>
        <begin position="552"/>
        <end position="564"/>
    </location>
</feature>
<keyword evidence="7" id="KW-0539">Nucleus</keyword>
<keyword evidence="16" id="KW-1185">Reference proteome</keyword>
<comment type="caution">
    <text evidence="15">The sequence shown here is derived from an EMBL/GenBank/DDBJ whole genome shotgun (WGS) entry which is preliminary data.</text>
</comment>
<feature type="compositionally biased region" description="Basic residues" evidence="11">
    <location>
        <begin position="72"/>
        <end position="95"/>
    </location>
</feature>
<dbReference type="SUPFAM" id="SSF90209">
    <property type="entry name" value="Ran binding protein zinc finger-like"/>
    <property type="match status" value="1"/>
</dbReference>
<feature type="compositionally biased region" description="Basic and acidic residues" evidence="11">
    <location>
        <begin position="62"/>
        <end position="71"/>
    </location>
</feature>
<dbReference type="GO" id="GO:0000398">
    <property type="term" value="P:mRNA splicing, via spliceosome"/>
    <property type="evidence" value="ECO:0007669"/>
    <property type="project" value="TreeGrafter"/>
</dbReference>
<protein>
    <recommendedName>
        <fullName evidence="17">RNA-binding protein 5</fullName>
    </recommendedName>
</protein>
<evidence type="ECO:0000256" key="9">
    <source>
        <dbReference type="PROSITE-ProRule" id="PRU00322"/>
    </source>
</evidence>
<evidence type="ECO:0000256" key="7">
    <source>
        <dbReference type="ARBA" id="ARBA00023242"/>
    </source>
</evidence>
<organism evidence="15 16">
    <name type="scientific">Caenorhabditis auriculariae</name>
    <dbReference type="NCBI Taxonomy" id="2777116"/>
    <lineage>
        <taxon>Eukaryota</taxon>
        <taxon>Metazoa</taxon>
        <taxon>Ecdysozoa</taxon>
        <taxon>Nematoda</taxon>
        <taxon>Chromadorea</taxon>
        <taxon>Rhabditida</taxon>
        <taxon>Rhabditina</taxon>
        <taxon>Rhabditomorpha</taxon>
        <taxon>Rhabditoidea</taxon>
        <taxon>Rhabditidae</taxon>
        <taxon>Peloderinae</taxon>
        <taxon>Caenorhabditis</taxon>
    </lineage>
</organism>
<dbReference type="GO" id="GO:0005634">
    <property type="term" value="C:nucleus"/>
    <property type="evidence" value="ECO:0007669"/>
    <property type="project" value="UniProtKB-SubCell"/>
</dbReference>
<dbReference type="InterPro" id="IPR041591">
    <property type="entry name" value="OCRE"/>
</dbReference>
<feature type="domain" description="RanBP2-type" evidence="14">
    <location>
        <begin position="251"/>
        <end position="280"/>
    </location>
</feature>
<dbReference type="SUPFAM" id="SSF54928">
    <property type="entry name" value="RNA-binding domain, RBD"/>
    <property type="match status" value="1"/>
</dbReference>
<gene>
    <name evidence="15" type="ORF">CAUJ_LOCUS12236</name>
</gene>
<feature type="coiled-coil region" evidence="10">
    <location>
        <begin position="715"/>
        <end position="749"/>
    </location>
</feature>
<dbReference type="InterPro" id="IPR000467">
    <property type="entry name" value="G_patch_dom"/>
</dbReference>
<dbReference type="PROSITE" id="PS50102">
    <property type="entry name" value="RRM"/>
    <property type="match status" value="1"/>
</dbReference>
<dbReference type="SMART" id="SM00443">
    <property type="entry name" value="G_patch"/>
    <property type="match status" value="1"/>
</dbReference>
<dbReference type="OrthoDB" id="29221at2759"/>
<dbReference type="InterPro" id="IPR000504">
    <property type="entry name" value="RRM_dom"/>
</dbReference>
<comment type="subcellular location">
    <subcellularLocation>
        <location evidence="1">Nucleus</location>
    </subcellularLocation>
</comment>
<dbReference type="Proteomes" id="UP000835052">
    <property type="component" value="Unassembled WGS sequence"/>
</dbReference>
<feature type="compositionally biased region" description="Basic residues" evidence="11">
    <location>
        <begin position="103"/>
        <end position="118"/>
    </location>
</feature>
<feature type="compositionally biased region" description="Polar residues" evidence="11">
    <location>
        <begin position="14"/>
        <end position="42"/>
    </location>
</feature>
<evidence type="ECO:0000256" key="3">
    <source>
        <dbReference type="ARBA" id="ARBA00022737"/>
    </source>
</evidence>
<feature type="compositionally biased region" description="Basic and acidic residues" evidence="11">
    <location>
        <begin position="787"/>
        <end position="806"/>
    </location>
</feature>
<evidence type="ECO:0000256" key="8">
    <source>
        <dbReference type="PROSITE-ProRule" id="PRU00176"/>
    </source>
</evidence>
<reference evidence="15" key="1">
    <citation type="submission" date="2020-10" db="EMBL/GenBank/DDBJ databases">
        <authorList>
            <person name="Kikuchi T."/>
        </authorList>
    </citation>
    <scope>NUCLEOTIDE SEQUENCE</scope>
    <source>
        <strain evidence="15">NKZ352</strain>
    </source>
</reference>
<feature type="compositionally biased region" description="Basic and acidic residues" evidence="11">
    <location>
        <begin position="133"/>
        <end position="152"/>
    </location>
</feature>
<evidence type="ECO:0000313" key="16">
    <source>
        <dbReference type="Proteomes" id="UP000835052"/>
    </source>
</evidence>
<dbReference type="PROSITE" id="PS01358">
    <property type="entry name" value="ZF_RANBP2_1"/>
    <property type="match status" value="1"/>
</dbReference>
<dbReference type="CDD" id="cd16162">
    <property type="entry name" value="OCRE_RBM5_like"/>
    <property type="match status" value="1"/>
</dbReference>
<dbReference type="GO" id="GO:0008270">
    <property type="term" value="F:zinc ion binding"/>
    <property type="evidence" value="ECO:0007669"/>
    <property type="project" value="UniProtKB-KW"/>
</dbReference>
<evidence type="ECO:0000256" key="5">
    <source>
        <dbReference type="ARBA" id="ARBA00022833"/>
    </source>
</evidence>
<evidence type="ECO:0008006" key="17">
    <source>
        <dbReference type="Google" id="ProtNLM"/>
    </source>
</evidence>
<feature type="region of interest" description="Disordered" evidence="11">
    <location>
        <begin position="763"/>
        <end position="808"/>
    </location>
</feature>
<sequence length="877" mass="98837">MLPFVYNTEESSRNNRGQQNFDQRNPSQGDYDQNSQHGYNQYESREGPTSRLYSDSISSGRDAYKSDGYERKRGRSRSRSRGRGRRSRSRSRSWSRGHEVRSNRHRSRDHYRRDRSRSRSNSPRNYRRRRSRSRDWDRDRTRGRETSDKYEKPPVVPVSKLAITSMPVNIDKNMIAIALASSGYLPQDIRIMTKFDKGAGYTRSFGFIEFSDVSVATRWMDEHKGILELGDGRRLCMEYAKGEYAAPPRKSENDWICANCSMNNFIKRENCFKCGIPKESSLLLEKQGVHMAGTTPCDTILLRNLPPDCQTSTIFDSLSSYISLSAISVVQISDSRMYAFVQMKSTDEAILLLNNSYKSTIKINGKEVITTYCIQPMSKIIQQQMSMINAGNPGTLGSAPASQVNGAEVAQAAMLKAAALRHASQQVGQMLSRNAPPPQITVQPSMALPIDYSIPPPNIINTSQPPPSLGPLVAQNKNGIIGTTPTPRGVFPKYVCPNPMLFVPDNASGYYLDRVTNFFYDATTTYYYNNDAKQWCYYDATYQTYFPVEDTNSAPSTAEVSTSVIAPAQEERPREEEGSDKKKTAADVAKDMLKWAKKQEKLKVQMAVKPLAKPLDAKNAFQNSSKKKNFSSDEEEEKEEEDSMPARKTSVADAPPMPGSGSSSDYAPIEHPSSSVPSFADYNEKMERELLDEPKKMCLLCKRAFPSTDVLRKHVEKSELHAKNLETKRSEWRQEYAEIMAEEQAKEREKEFQVPKLVYRDRAKERRQQYGYDPSGYISSETALKSGRSEDSIRRESEEAASRPLDETNIGNKLLKSMGWKEGQGVGKHAQGIVAPISAERFVQGAGLGSVGSRLTGNVEASHKEKTRAALYSRYNQ</sequence>
<dbReference type="InterPro" id="IPR035979">
    <property type="entry name" value="RBD_domain_sf"/>
</dbReference>
<dbReference type="Pfam" id="PF17780">
    <property type="entry name" value="OCRE"/>
    <property type="match status" value="1"/>
</dbReference>
<feature type="region of interest" description="Disordered" evidence="11">
    <location>
        <begin position="552"/>
        <end position="585"/>
    </location>
</feature>
<dbReference type="InterPro" id="IPR036443">
    <property type="entry name" value="Znf_RanBP2_sf"/>
</dbReference>
<dbReference type="InterPro" id="IPR012677">
    <property type="entry name" value="Nucleotide-bd_a/b_plait_sf"/>
</dbReference>
<evidence type="ECO:0000256" key="1">
    <source>
        <dbReference type="ARBA" id="ARBA00004123"/>
    </source>
</evidence>
<feature type="region of interest" description="Disordered" evidence="11">
    <location>
        <begin position="1"/>
        <end position="152"/>
    </location>
</feature>
<feature type="compositionally biased region" description="Acidic residues" evidence="11">
    <location>
        <begin position="632"/>
        <end position="643"/>
    </location>
</feature>
<dbReference type="Gene3D" id="3.30.70.330">
    <property type="match status" value="2"/>
</dbReference>
<keyword evidence="2" id="KW-0479">Metal-binding</keyword>
<feature type="domain" description="G-patch" evidence="13">
    <location>
        <begin position="807"/>
        <end position="853"/>
    </location>
</feature>
<dbReference type="Gene3D" id="4.10.1060.10">
    <property type="entry name" value="Zinc finger, RanBP2-type"/>
    <property type="match status" value="1"/>
</dbReference>
<evidence type="ECO:0000259" key="12">
    <source>
        <dbReference type="PROSITE" id="PS50102"/>
    </source>
</evidence>
<evidence type="ECO:0000256" key="6">
    <source>
        <dbReference type="ARBA" id="ARBA00022884"/>
    </source>
</evidence>
<keyword evidence="4 9" id="KW-0863">Zinc-finger</keyword>
<proteinExistence type="predicted"/>
<dbReference type="PANTHER" id="PTHR13948">
    <property type="entry name" value="RNA-BINDING PROTEIN"/>
    <property type="match status" value="1"/>
</dbReference>
<evidence type="ECO:0000256" key="4">
    <source>
        <dbReference type="ARBA" id="ARBA00022771"/>
    </source>
</evidence>
<dbReference type="PROSITE" id="PS50174">
    <property type="entry name" value="G_PATCH"/>
    <property type="match status" value="1"/>
</dbReference>
<dbReference type="InterPro" id="IPR001876">
    <property type="entry name" value="Znf_RanBP2"/>
</dbReference>
<dbReference type="PROSITE" id="PS50199">
    <property type="entry name" value="ZF_RANBP2_2"/>
    <property type="match status" value="1"/>
</dbReference>
<dbReference type="EMBL" id="CAJGYM010000070">
    <property type="protein sequence ID" value="CAD6196321.1"/>
    <property type="molecule type" value="Genomic_DNA"/>
</dbReference>
<evidence type="ECO:0000256" key="11">
    <source>
        <dbReference type="SAM" id="MobiDB-lite"/>
    </source>
</evidence>
<keyword evidence="5" id="KW-0862">Zinc</keyword>
<keyword evidence="10" id="KW-0175">Coiled coil</keyword>
<keyword evidence="3" id="KW-0677">Repeat</keyword>
<dbReference type="PANTHER" id="PTHR13948:SF3">
    <property type="entry name" value="FI21118P1"/>
    <property type="match status" value="1"/>
</dbReference>
<dbReference type="SMART" id="SM00547">
    <property type="entry name" value="ZnF_RBZ"/>
    <property type="match status" value="1"/>
</dbReference>
<evidence type="ECO:0000256" key="2">
    <source>
        <dbReference type="ARBA" id="ARBA00022723"/>
    </source>
</evidence>
<evidence type="ECO:0000259" key="13">
    <source>
        <dbReference type="PROSITE" id="PS50174"/>
    </source>
</evidence>
<feature type="domain" description="RRM" evidence="12">
    <location>
        <begin position="159"/>
        <end position="242"/>
    </location>
</feature>
<accession>A0A8S1HM64</accession>
<keyword evidence="6 8" id="KW-0694">RNA-binding</keyword>
<dbReference type="Pfam" id="PF01585">
    <property type="entry name" value="G-patch"/>
    <property type="match status" value="1"/>
</dbReference>
<feature type="compositionally biased region" description="Basic and acidic residues" evidence="11">
    <location>
        <begin position="569"/>
        <end position="585"/>
    </location>
</feature>
<dbReference type="SMART" id="SM00360">
    <property type="entry name" value="RRM"/>
    <property type="match status" value="2"/>
</dbReference>
<evidence type="ECO:0000259" key="14">
    <source>
        <dbReference type="PROSITE" id="PS50199"/>
    </source>
</evidence>